<accession>A7EI13</accession>
<dbReference type="RefSeq" id="XP_001593528.1">
    <property type="nucleotide sequence ID" value="XM_001593478.1"/>
</dbReference>
<organism evidence="1 2">
    <name type="scientific">Sclerotinia sclerotiorum (strain ATCC 18683 / 1980 / Ss-1)</name>
    <name type="common">White mold</name>
    <name type="synonym">Whetzelinia sclerotiorum</name>
    <dbReference type="NCBI Taxonomy" id="665079"/>
    <lineage>
        <taxon>Eukaryota</taxon>
        <taxon>Fungi</taxon>
        <taxon>Dikarya</taxon>
        <taxon>Ascomycota</taxon>
        <taxon>Pezizomycotina</taxon>
        <taxon>Leotiomycetes</taxon>
        <taxon>Helotiales</taxon>
        <taxon>Sclerotiniaceae</taxon>
        <taxon>Sclerotinia</taxon>
    </lineage>
</organism>
<protein>
    <submittedName>
        <fullName evidence="1">Uncharacterized protein</fullName>
    </submittedName>
</protein>
<sequence length="63" mass="7069">MCDSAADTGALVHQVDCLGQLKKPLTKLYDNLRANSNDVHLGFYENLLSWSQCPNIQQFLDKS</sequence>
<reference evidence="2" key="1">
    <citation type="journal article" date="2011" name="PLoS Genet.">
        <title>Genomic analysis of the necrotrophic fungal pathogens Sclerotinia sclerotiorum and Botrytis cinerea.</title>
        <authorList>
            <person name="Amselem J."/>
            <person name="Cuomo C.A."/>
            <person name="van Kan J.A."/>
            <person name="Viaud M."/>
            <person name="Benito E.P."/>
            <person name="Couloux A."/>
            <person name="Coutinho P.M."/>
            <person name="de Vries R.P."/>
            <person name="Dyer P.S."/>
            <person name="Fillinger S."/>
            <person name="Fournier E."/>
            <person name="Gout L."/>
            <person name="Hahn M."/>
            <person name="Kohn L."/>
            <person name="Lapalu N."/>
            <person name="Plummer K.M."/>
            <person name="Pradier J.M."/>
            <person name="Quevillon E."/>
            <person name="Sharon A."/>
            <person name="Simon A."/>
            <person name="ten Have A."/>
            <person name="Tudzynski B."/>
            <person name="Tudzynski P."/>
            <person name="Wincker P."/>
            <person name="Andrew M."/>
            <person name="Anthouard V."/>
            <person name="Beever R.E."/>
            <person name="Beffa R."/>
            <person name="Benoit I."/>
            <person name="Bouzid O."/>
            <person name="Brault B."/>
            <person name="Chen Z."/>
            <person name="Choquer M."/>
            <person name="Collemare J."/>
            <person name="Cotton P."/>
            <person name="Danchin E.G."/>
            <person name="Da Silva C."/>
            <person name="Gautier A."/>
            <person name="Giraud C."/>
            <person name="Giraud T."/>
            <person name="Gonzalez C."/>
            <person name="Grossetete S."/>
            <person name="Guldener U."/>
            <person name="Henrissat B."/>
            <person name="Howlett B.J."/>
            <person name="Kodira C."/>
            <person name="Kretschmer M."/>
            <person name="Lappartient A."/>
            <person name="Leroch M."/>
            <person name="Levis C."/>
            <person name="Mauceli E."/>
            <person name="Neuveglise C."/>
            <person name="Oeser B."/>
            <person name="Pearson M."/>
            <person name="Poulain J."/>
            <person name="Poussereau N."/>
            <person name="Quesneville H."/>
            <person name="Rascle C."/>
            <person name="Schumacher J."/>
            <person name="Segurens B."/>
            <person name="Sexton A."/>
            <person name="Silva E."/>
            <person name="Sirven C."/>
            <person name="Soanes D.M."/>
            <person name="Talbot N.J."/>
            <person name="Templeton M."/>
            <person name="Yandava C."/>
            <person name="Yarden O."/>
            <person name="Zeng Q."/>
            <person name="Rollins J.A."/>
            <person name="Lebrun M.H."/>
            <person name="Dickman M."/>
        </authorList>
    </citation>
    <scope>NUCLEOTIDE SEQUENCE [LARGE SCALE GENOMIC DNA]</scope>
    <source>
        <strain evidence="2">ATCC 18683 / 1980 / Ss-1</strain>
    </source>
</reference>
<evidence type="ECO:0000313" key="1">
    <source>
        <dbReference type="EMBL" id="EDO02479.1"/>
    </source>
</evidence>
<name>A7EI13_SCLS1</name>
<dbReference type="EMBL" id="CH476626">
    <property type="protein sequence ID" value="EDO02479.1"/>
    <property type="molecule type" value="Genomic_DNA"/>
</dbReference>
<dbReference type="AlphaFoldDB" id="A7EI13"/>
<dbReference type="Proteomes" id="UP000001312">
    <property type="component" value="Unassembled WGS sequence"/>
</dbReference>
<dbReference type="GeneID" id="5489572"/>
<evidence type="ECO:0000313" key="2">
    <source>
        <dbReference type="Proteomes" id="UP000001312"/>
    </source>
</evidence>
<keyword evidence="2" id="KW-1185">Reference proteome</keyword>
<dbReference type="HOGENOM" id="CLU_2887162_0_0_1"/>
<proteinExistence type="predicted"/>
<dbReference type="KEGG" id="ssl:SS1G_04955"/>
<gene>
    <name evidence="1" type="ORF">SS1G_04955</name>
</gene>
<dbReference type="InParanoid" id="A7EI13"/>